<evidence type="ECO:0000313" key="10">
    <source>
        <dbReference type="Proteomes" id="UP000228755"/>
    </source>
</evidence>
<feature type="domain" description="ABC transmembrane type-1" evidence="8">
    <location>
        <begin position="110"/>
        <end position="299"/>
    </location>
</feature>
<keyword evidence="2 7" id="KW-0813">Transport</keyword>
<evidence type="ECO:0000259" key="8">
    <source>
        <dbReference type="PROSITE" id="PS50928"/>
    </source>
</evidence>
<feature type="transmembrane region" description="Helical" evidence="7">
    <location>
        <begin position="116"/>
        <end position="137"/>
    </location>
</feature>
<dbReference type="Pfam" id="PF00528">
    <property type="entry name" value="BPD_transp_1"/>
    <property type="match status" value="1"/>
</dbReference>
<dbReference type="SUPFAM" id="SSF161098">
    <property type="entry name" value="MetI-like"/>
    <property type="match status" value="1"/>
</dbReference>
<comment type="similarity">
    <text evidence="7">Belongs to the binding-protein-dependent transport system permease family.</text>
</comment>
<dbReference type="Proteomes" id="UP000228755">
    <property type="component" value="Unassembled WGS sequence"/>
</dbReference>
<keyword evidence="6 7" id="KW-0472">Membrane</keyword>
<comment type="caution">
    <text evidence="9">The sequence shown here is derived from an EMBL/GenBank/DDBJ whole genome shotgun (WGS) entry which is preliminary data.</text>
</comment>
<evidence type="ECO:0000256" key="7">
    <source>
        <dbReference type="RuleBase" id="RU363032"/>
    </source>
</evidence>
<evidence type="ECO:0000256" key="6">
    <source>
        <dbReference type="ARBA" id="ARBA00023136"/>
    </source>
</evidence>
<dbReference type="PANTHER" id="PTHR43386:SF1">
    <property type="entry name" value="D,D-DIPEPTIDE TRANSPORT SYSTEM PERMEASE PROTEIN DDPC-RELATED"/>
    <property type="match status" value="1"/>
</dbReference>
<evidence type="ECO:0000256" key="5">
    <source>
        <dbReference type="ARBA" id="ARBA00022989"/>
    </source>
</evidence>
<dbReference type="GO" id="GO:0055085">
    <property type="term" value="P:transmembrane transport"/>
    <property type="evidence" value="ECO:0007669"/>
    <property type="project" value="InterPro"/>
</dbReference>
<feature type="transmembrane region" description="Helical" evidence="7">
    <location>
        <begin position="230"/>
        <end position="252"/>
    </location>
</feature>
<dbReference type="Gene3D" id="1.10.3720.10">
    <property type="entry name" value="MetI-like"/>
    <property type="match status" value="1"/>
</dbReference>
<keyword evidence="3" id="KW-1003">Cell membrane</keyword>
<feature type="transmembrane region" description="Helical" evidence="7">
    <location>
        <begin position="273"/>
        <end position="295"/>
    </location>
</feature>
<keyword evidence="10" id="KW-1185">Reference proteome</keyword>
<evidence type="ECO:0000313" key="9">
    <source>
        <dbReference type="EMBL" id="PJM78616.1"/>
    </source>
</evidence>
<dbReference type="InterPro" id="IPR000515">
    <property type="entry name" value="MetI-like"/>
</dbReference>
<organism evidence="9 10">
    <name type="scientific">Bifidobacterium scaligerum</name>
    <dbReference type="NCBI Taxonomy" id="2052656"/>
    <lineage>
        <taxon>Bacteria</taxon>
        <taxon>Bacillati</taxon>
        <taxon>Actinomycetota</taxon>
        <taxon>Actinomycetes</taxon>
        <taxon>Bifidobacteriales</taxon>
        <taxon>Bifidobacteriaceae</taxon>
        <taxon>Bifidobacterium</taxon>
    </lineage>
</organism>
<gene>
    <name evidence="9" type="ORF">CUU80_08450</name>
</gene>
<sequence length="304" mass="31860">MKQPDTIAIPLKVQRVGQRAGQRTETAALSLPRRSRILTAFVGNFRQPSLAIAVAVLLLVLGWAIKPSLFTRFDPIQGDAAERLAAPSARHLFGTDQLGRDVLSRVIYGAGESVRAAVLAIAIALVVGSLLGLIAGLSGSVVDSIIMRVVDILLSIPALLLSIVVVTALGFGTTKVAIAVGISGIGEFARVMRSSVLSIASRKYIESSYGLGLGHAHVAFAHVLPNALSAVLALASISFGNVILQIASLSFLGYGNPLPAPEWGSIIADGRNYLVSGWWLIVLPGLVVIAVVLSANRLGHAWND</sequence>
<feature type="transmembrane region" description="Helical" evidence="7">
    <location>
        <begin position="149"/>
        <end position="170"/>
    </location>
</feature>
<proteinExistence type="inferred from homology"/>
<keyword evidence="4 7" id="KW-0812">Transmembrane</keyword>
<dbReference type="OrthoDB" id="9812701at2"/>
<dbReference type="CDD" id="cd06261">
    <property type="entry name" value="TM_PBP2"/>
    <property type="match status" value="1"/>
</dbReference>
<dbReference type="EMBL" id="PGLQ01000006">
    <property type="protein sequence ID" value="PJM78616.1"/>
    <property type="molecule type" value="Genomic_DNA"/>
</dbReference>
<evidence type="ECO:0000256" key="1">
    <source>
        <dbReference type="ARBA" id="ARBA00004651"/>
    </source>
</evidence>
<evidence type="ECO:0000256" key="4">
    <source>
        <dbReference type="ARBA" id="ARBA00022692"/>
    </source>
</evidence>
<protein>
    <submittedName>
        <fullName evidence="9">Peptide ABC transporter permease</fullName>
    </submittedName>
</protein>
<dbReference type="InterPro" id="IPR035906">
    <property type="entry name" value="MetI-like_sf"/>
</dbReference>
<evidence type="ECO:0000256" key="3">
    <source>
        <dbReference type="ARBA" id="ARBA00022475"/>
    </source>
</evidence>
<dbReference type="PROSITE" id="PS50928">
    <property type="entry name" value="ABC_TM1"/>
    <property type="match status" value="1"/>
</dbReference>
<feature type="transmembrane region" description="Helical" evidence="7">
    <location>
        <begin position="48"/>
        <end position="65"/>
    </location>
</feature>
<dbReference type="InterPro" id="IPR050366">
    <property type="entry name" value="BP-dependent_transpt_permease"/>
</dbReference>
<evidence type="ECO:0000256" key="2">
    <source>
        <dbReference type="ARBA" id="ARBA00022448"/>
    </source>
</evidence>
<dbReference type="AlphaFoldDB" id="A0A2M9HP65"/>
<dbReference type="RefSeq" id="WP_100496878.1">
    <property type="nucleotide sequence ID" value="NZ_PGLQ01000006.1"/>
</dbReference>
<dbReference type="PANTHER" id="PTHR43386">
    <property type="entry name" value="OLIGOPEPTIDE TRANSPORT SYSTEM PERMEASE PROTEIN APPC"/>
    <property type="match status" value="1"/>
</dbReference>
<comment type="subcellular location">
    <subcellularLocation>
        <location evidence="1 7">Cell membrane</location>
        <topology evidence="1 7">Multi-pass membrane protein</topology>
    </subcellularLocation>
</comment>
<dbReference type="GO" id="GO:0005886">
    <property type="term" value="C:plasma membrane"/>
    <property type="evidence" value="ECO:0007669"/>
    <property type="project" value="UniProtKB-SubCell"/>
</dbReference>
<accession>A0A2M9HP65</accession>
<name>A0A2M9HP65_9BIFI</name>
<reference evidence="9 10" key="1">
    <citation type="submission" date="2017-11" db="EMBL/GenBank/DDBJ databases">
        <title>Draft genome sequences of strains TRE 1, TRE D, TRE H and TRI 7, isolated from tamarins, belonging to four potential novel Bifidobacterium species.</title>
        <authorList>
            <person name="Mattarelli P."/>
            <person name="Modesto M."/>
            <person name="Bonetti A."/>
            <person name="Puglisi E."/>
            <person name="Morelli L."/>
        </authorList>
    </citation>
    <scope>NUCLEOTIDE SEQUENCE [LARGE SCALE GENOMIC DNA]</scope>
    <source>
        <strain evidence="10">TRED</strain>
    </source>
</reference>
<keyword evidence="5 7" id="KW-1133">Transmembrane helix</keyword>